<name>A0A5Q4ZPT0_9BURK</name>
<gene>
    <name evidence="2" type="ORF">PDMSB3_3084</name>
</gene>
<dbReference type="KEGG" id="pdio:PDMSB3_3084.1"/>
<evidence type="ECO:0000256" key="1">
    <source>
        <dbReference type="SAM" id="Phobius"/>
    </source>
</evidence>
<dbReference type="AlphaFoldDB" id="A0A5Q4ZPT0"/>
<keyword evidence="1" id="KW-1133">Transmembrane helix</keyword>
<evidence type="ECO:0000313" key="2">
    <source>
        <dbReference type="EMBL" id="VVD34368.1"/>
    </source>
</evidence>
<accession>A0A5Q4ZPT0</accession>
<reference evidence="2 3" key="1">
    <citation type="submission" date="2019-08" db="EMBL/GenBank/DDBJ databases">
        <authorList>
            <person name="Herpell B J."/>
        </authorList>
    </citation>
    <scope>NUCLEOTIDE SEQUENCE [LARGE SCALE GENOMIC DNA]</scope>
    <source>
        <strain evidence="3">Msb3</strain>
    </source>
</reference>
<feature type="transmembrane region" description="Helical" evidence="1">
    <location>
        <begin position="21"/>
        <end position="45"/>
    </location>
</feature>
<organism evidence="2 3">
    <name type="scientific">Paraburkholderia dioscoreae</name>
    <dbReference type="NCBI Taxonomy" id="2604047"/>
    <lineage>
        <taxon>Bacteria</taxon>
        <taxon>Pseudomonadati</taxon>
        <taxon>Pseudomonadota</taxon>
        <taxon>Betaproteobacteria</taxon>
        <taxon>Burkholderiales</taxon>
        <taxon>Burkholderiaceae</taxon>
        <taxon>Paraburkholderia</taxon>
    </lineage>
</organism>
<sequence>MRELKAGRDLYEKNCRALPELILAILSYLFFAYPGGCFSSALTAADSHRKPEPTWGRAGTHYNRLDASIH</sequence>
<dbReference type="Proteomes" id="UP000325811">
    <property type="component" value="Chromosome II"/>
</dbReference>
<keyword evidence="1" id="KW-0812">Transmembrane</keyword>
<keyword evidence="1" id="KW-0472">Membrane</keyword>
<proteinExistence type="predicted"/>
<evidence type="ECO:0000313" key="3">
    <source>
        <dbReference type="Proteomes" id="UP000325811"/>
    </source>
</evidence>
<dbReference type="EMBL" id="LR699554">
    <property type="protein sequence ID" value="VVD34368.1"/>
    <property type="molecule type" value="Genomic_DNA"/>
</dbReference>
<keyword evidence="3" id="KW-1185">Reference proteome</keyword>
<protein>
    <submittedName>
        <fullName evidence="2">Uncharacterized protein</fullName>
    </submittedName>
</protein>